<dbReference type="EMBL" id="JBICCN010000085">
    <property type="protein sequence ID" value="KAL3094979.1"/>
    <property type="molecule type" value="Genomic_DNA"/>
</dbReference>
<dbReference type="AlphaFoldDB" id="A0ABD2JWH6"/>
<dbReference type="InterPro" id="IPR051557">
    <property type="entry name" value="NipSnap_domain"/>
</dbReference>
<dbReference type="InterPro" id="IPR011008">
    <property type="entry name" value="Dimeric_a/b-barrel"/>
</dbReference>
<organism evidence="4 5">
    <name type="scientific">Heterodera schachtii</name>
    <name type="common">Sugarbeet cyst nematode worm</name>
    <name type="synonym">Tylenchus schachtii</name>
    <dbReference type="NCBI Taxonomy" id="97005"/>
    <lineage>
        <taxon>Eukaryota</taxon>
        <taxon>Metazoa</taxon>
        <taxon>Ecdysozoa</taxon>
        <taxon>Nematoda</taxon>
        <taxon>Chromadorea</taxon>
        <taxon>Rhabditida</taxon>
        <taxon>Tylenchina</taxon>
        <taxon>Tylenchomorpha</taxon>
        <taxon>Tylenchoidea</taxon>
        <taxon>Heteroderidae</taxon>
        <taxon>Heteroderinae</taxon>
        <taxon>Heterodera</taxon>
    </lineage>
</organism>
<dbReference type="PANTHER" id="PTHR21017">
    <property type="entry name" value="NIPSNAP-RELATED"/>
    <property type="match status" value="1"/>
</dbReference>
<keyword evidence="5" id="KW-1185">Reference proteome</keyword>
<evidence type="ECO:0000256" key="2">
    <source>
        <dbReference type="SAM" id="MobiDB-lite"/>
    </source>
</evidence>
<dbReference type="PANTHER" id="PTHR21017:SF17">
    <property type="entry name" value="PROTEIN NIPSNAP"/>
    <property type="match status" value="1"/>
</dbReference>
<proteinExistence type="inferred from homology"/>
<dbReference type="SUPFAM" id="SSF54909">
    <property type="entry name" value="Dimeric alpha+beta barrel"/>
    <property type="match status" value="2"/>
</dbReference>
<dbReference type="Gene3D" id="3.30.70.100">
    <property type="match status" value="2"/>
</dbReference>
<feature type="compositionally biased region" description="Basic and acidic residues" evidence="2">
    <location>
        <begin position="43"/>
        <end position="60"/>
    </location>
</feature>
<protein>
    <recommendedName>
        <fullName evidence="3">NIPSNAP domain-containing protein</fullName>
    </recommendedName>
</protein>
<feature type="region of interest" description="Disordered" evidence="2">
    <location>
        <begin position="35"/>
        <end position="71"/>
    </location>
</feature>
<gene>
    <name evidence="4" type="ORF">niasHS_006330</name>
</gene>
<reference evidence="4 5" key="1">
    <citation type="submission" date="2024-10" db="EMBL/GenBank/DDBJ databases">
        <authorList>
            <person name="Kim D."/>
        </authorList>
    </citation>
    <scope>NUCLEOTIDE SEQUENCE [LARGE SCALE GENOMIC DNA]</scope>
    <source>
        <strain evidence="4">Taebaek</strain>
    </source>
</reference>
<accession>A0ABD2JWH6</accession>
<name>A0ABD2JWH6_HETSC</name>
<evidence type="ECO:0000313" key="5">
    <source>
        <dbReference type="Proteomes" id="UP001620645"/>
    </source>
</evidence>
<evidence type="ECO:0000259" key="3">
    <source>
        <dbReference type="Pfam" id="PF07978"/>
    </source>
</evidence>
<comment type="similarity">
    <text evidence="1">Belongs to the NipSnap family.</text>
</comment>
<evidence type="ECO:0000256" key="1">
    <source>
        <dbReference type="ARBA" id="ARBA00005291"/>
    </source>
</evidence>
<dbReference type="InterPro" id="IPR012577">
    <property type="entry name" value="NIPSNAP"/>
</dbReference>
<dbReference type="FunFam" id="3.30.70.100:FF:000003">
    <property type="entry name" value="Protein NipSnap homolog 2"/>
    <property type="match status" value="1"/>
</dbReference>
<comment type="caution">
    <text evidence="4">The sequence shown here is derived from an EMBL/GenBank/DDBJ whole genome shotgun (WGS) entry which is preliminary data.</text>
</comment>
<sequence>MSLIAPFLRPSNGRIFSPVLRQQQLLFSIARPYASDASASDGGNERGRNGRHSSAADDTHPSSAPAADTQHGQGWISRILTGPAGAEGLKQSHSSMLSVGDSIYELQTHDAVGGDRDKYLGAYKKYAQEVIAATPGATLFGSWHVLFGNQDQVVNLWRYQNGYPDLDSHIRALSSNTSVKSAELDYARLCRRRRTVITKPFSYWGEPREREPSHVYDLRSYVLKPGSMIEWGNAWAKGITHRREFNQDVAGFFSQVGQLYMVFHIWAYPSMMDRNTTRQLTWAKPGWDITVEYTVPLIKKMQSRIMVPTELSMLK</sequence>
<feature type="domain" description="NIPSNAP" evidence="3">
    <location>
        <begin position="216"/>
        <end position="312"/>
    </location>
</feature>
<dbReference type="Pfam" id="PF07978">
    <property type="entry name" value="NIPSNAP"/>
    <property type="match status" value="1"/>
</dbReference>
<dbReference type="GO" id="GO:0000423">
    <property type="term" value="P:mitophagy"/>
    <property type="evidence" value="ECO:0007669"/>
    <property type="project" value="UniProtKB-ARBA"/>
</dbReference>
<evidence type="ECO:0000313" key="4">
    <source>
        <dbReference type="EMBL" id="KAL3094979.1"/>
    </source>
</evidence>
<dbReference type="Proteomes" id="UP001620645">
    <property type="component" value="Unassembled WGS sequence"/>
</dbReference>